<dbReference type="Proteomes" id="UP001499993">
    <property type="component" value="Unassembled WGS sequence"/>
</dbReference>
<proteinExistence type="predicted"/>
<evidence type="ECO:0000259" key="1">
    <source>
        <dbReference type="PROSITE" id="PS50943"/>
    </source>
</evidence>
<feature type="domain" description="HTH cro/C1-type" evidence="1">
    <location>
        <begin position="68"/>
        <end position="121"/>
    </location>
</feature>
<accession>A0ABP9GGI8</accession>
<dbReference type="SUPFAM" id="SSF56024">
    <property type="entry name" value="Phospholipase D/nuclease"/>
    <property type="match status" value="1"/>
</dbReference>
<organism evidence="2 3">
    <name type="scientific">Streptomonospora halophila</name>
    <dbReference type="NCBI Taxonomy" id="427369"/>
    <lineage>
        <taxon>Bacteria</taxon>
        <taxon>Bacillati</taxon>
        <taxon>Actinomycetota</taxon>
        <taxon>Actinomycetes</taxon>
        <taxon>Streptosporangiales</taxon>
        <taxon>Nocardiopsidaceae</taxon>
        <taxon>Streptomonospora</taxon>
    </lineage>
</organism>
<evidence type="ECO:0000313" key="3">
    <source>
        <dbReference type="Proteomes" id="UP001499993"/>
    </source>
</evidence>
<keyword evidence="3" id="KW-1185">Reference proteome</keyword>
<sequence length="314" mass="35062">MFRLLPSGWDHAPGVFAALAGVFSPAETFAWTRGHVYHVSDFSRDVLGRLLLASVSPSPEGDTVNEALRQALARSRLTDVQAAERIGVDPKTVRRWLSGQKPYARHRWAMADLLDVAEVELWPESGKTDEPPASSLPAGIKKVYPHRWEVPQSAWRQLFESAEREIGVLVYSGLFLADDTGILRIFERKARQGVKVRILLGDPDSSNVELRGEEEGIGKCVVAKTRNALFLYRHIQGTAGIELRLHSTILYNSIYRADEQLLVNHHIYGIPASSAPVLHIDGRKYSDLASTHIESFELAWNESTNLSSVNSPYR</sequence>
<dbReference type="InterPro" id="IPR010982">
    <property type="entry name" value="Lambda_DNA-bd_dom_sf"/>
</dbReference>
<dbReference type="EMBL" id="BAABIK010000013">
    <property type="protein sequence ID" value="GAA4942840.1"/>
    <property type="molecule type" value="Genomic_DNA"/>
</dbReference>
<reference evidence="3" key="1">
    <citation type="journal article" date="2019" name="Int. J. Syst. Evol. Microbiol.">
        <title>The Global Catalogue of Microorganisms (GCM) 10K type strain sequencing project: providing services to taxonomists for standard genome sequencing and annotation.</title>
        <authorList>
            <consortium name="The Broad Institute Genomics Platform"/>
            <consortium name="The Broad Institute Genome Sequencing Center for Infectious Disease"/>
            <person name="Wu L."/>
            <person name="Ma J."/>
        </authorList>
    </citation>
    <scope>NUCLEOTIDE SEQUENCE [LARGE SCALE GENOMIC DNA]</scope>
    <source>
        <strain evidence="3">JCM 18123</strain>
    </source>
</reference>
<evidence type="ECO:0000313" key="2">
    <source>
        <dbReference type="EMBL" id="GAA4942840.1"/>
    </source>
</evidence>
<name>A0ABP9GGI8_9ACTN</name>
<dbReference type="Gene3D" id="1.10.260.40">
    <property type="entry name" value="lambda repressor-like DNA-binding domains"/>
    <property type="match status" value="1"/>
</dbReference>
<dbReference type="PROSITE" id="PS50943">
    <property type="entry name" value="HTH_CROC1"/>
    <property type="match status" value="1"/>
</dbReference>
<dbReference type="InterPro" id="IPR001387">
    <property type="entry name" value="Cro/C1-type_HTH"/>
</dbReference>
<dbReference type="SUPFAM" id="SSF47413">
    <property type="entry name" value="lambda repressor-like DNA-binding domains"/>
    <property type="match status" value="1"/>
</dbReference>
<comment type="caution">
    <text evidence="2">The sequence shown here is derived from an EMBL/GenBank/DDBJ whole genome shotgun (WGS) entry which is preliminary data.</text>
</comment>
<gene>
    <name evidence="2" type="ORF">GCM10023224_26720</name>
</gene>
<dbReference type="CDD" id="cd00093">
    <property type="entry name" value="HTH_XRE"/>
    <property type="match status" value="1"/>
</dbReference>
<protein>
    <submittedName>
        <fullName evidence="2">XRE family transcriptional regulator</fullName>
    </submittedName>
</protein>